<reference evidence="9" key="1">
    <citation type="journal article" date="2019" name="Int. J. Syst. Evol. Microbiol.">
        <title>The Global Catalogue of Microorganisms (GCM) 10K type strain sequencing project: providing services to taxonomists for standard genome sequencing and annotation.</title>
        <authorList>
            <consortium name="The Broad Institute Genomics Platform"/>
            <consortium name="The Broad Institute Genome Sequencing Center for Infectious Disease"/>
            <person name="Wu L."/>
            <person name="Ma J."/>
        </authorList>
    </citation>
    <scope>NUCLEOTIDE SEQUENCE [LARGE SCALE GENOMIC DNA]</scope>
    <source>
        <strain evidence="9">JCM 4376</strain>
    </source>
</reference>
<dbReference type="Proteomes" id="UP000660675">
    <property type="component" value="Unassembled WGS sequence"/>
</dbReference>
<dbReference type="InterPro" id="IPR004111">
    <property type="entry name" value="Repressor_TetR_C"/>
</dbReference>
<evidence type="ECO:0000256" key="1">
    <source>
        <dbReference type="ARBA" id="ARBA00022491"/>
    </source>
</evidence>
<accession>A0ABQ2WB79</accession>
<evidence type="ECO:0000256" key="3">
    <source>
        <dbReference type="ARBA" id="ARBA00023125"/>
    </source>
</evidence>
<evidence type="ECO:0000313" key="8">
    <source>
        <dbReference type="EMBL" id="GGV97444.1"/>
    </source>
</evidence>
<evidence type="ECO:0000313" key="9">
    <source>
        <dbReference type="Proteomes" id="UP000660675"/>
    </source>
</evidence>
<dbReference type="Pfam" id="PF02909">
    <property type="entry name" value="TetR_C_1"/>
    <property type="match status" value="1"/>
</dbReference>
<evidence type="ECO:0000256" key="6">
    <source>
        <dbReference type="SAM" id="MobiDB-lite"/>
    </source>
</evidence>
<dbReference type="Gene3D" id="1.10.10.60">
    <property type="entry name" value="Homeodomain-like"/>
    <property type="match status" value="1"/>
</dbReference>
<comment type="caution">
    <text evidence="8">The sequence shown here is derived from an EMBL/GenBank/DDBJ whole genome shotgun (WGS) entry which is preliminary data.</text>
</comment>
<dbReference type="InterPro" id="IPR050109">
    <property type="entry name" value="HTH-type_TetR-like_transc_reg"/>
</dbReference>
<dbReference type="PRINTS" id="PR00400">
    <property type="entry name" value="TETREPRESSOR"/>
</dbReference>
<dbReference type="Pfam" id="PF00440">
    <property type="entry name" value="TetR_N"/>
    <property type="match status" value="1"/>
</dbReference>
<evidence type="ECO:0000256" key="2">
    <source>
        <dbReference type="ARBA" id="ARBA00023015"/>
    </source>
</evidence>
<keyword evidence="4" id="KW-0804">Transcription</keyword>
<protein>
    <submittedName>
        <fullName evidence="8">TetR family transcriptional regulator</fullName>
    </submittedName>
</protein>
<dbReference type="InterPro" id="IPR009057">
    <property type="entry name" value="Homeodomain-like_sf"/>
</dbReference>
<dbReference type="InterPro" id="IPR001647">
    <property type="entry name" value="HTH_TetR"/>
</dbReference>
<proteinExistence type="predicted"/>
<keyword evidence="2" id="KW-0805">Transcription regulation</keyword>
<feature type="domain" description="HTH tetR-type" evidence="7">
    <location>
        <begin position="16"/>
        <end position="76"/>
    </location>
</feature>
<dbReference type="InterPro" id="IPR003012">
    <property type="entry name" value="Tet_transcr_reg_TetR"/>
</dbReference>
<dbReference type="PANTHER" id="PTHR30055">
    <property type="entry name" value="HTH-TYPE TRANSCRIPTIONAL REGULATOR RUTR"/>
    <property type="match status" value="1"/>
</dbReference>
<dbReference type="Gene3D" id="1.10.357.10">
    <property type="entry name" value="Tetracycline Repressor, domain 2"/>
    <property type="match status" value="1"/>
</dbReference>
<organism evidence="8 9">
    <name type="scientific">Streptomyces gelaticus</name>
    <dbReference type="NCBI Taxonomy" id="285446"/>
    <lineage>
        <taxon>Bacteria</taxon>
        <taxon>Bacillati</taxon>
        <taxon>Actinomycetota</taxon>
        <taxon>Actinomycetes</taxon>
        <taxon>Kitasatosporales</taxon>
        <taxon>Streptomycetaceae</taxon>
        <taxon>Streptomyces</taxon>
    </lineage>
</organism>
<evidence type="ECO:0000256" key="5">
    <source>
        <dbReference type="PROSITE-ProRule" id="PRU00335"/>
    </source>
</evidence>
<evidence type="ECO:0000256" key="4">
    <source>
        <dbReference type="ARBA" id="ARBA00023163"/>
    </source>
</evidence>
<dbReference type="RefSeq" id="WP_189548173.1">
    <property type="nucleotide sequence ID" value="NZ_BMTF01000050.1"/>
</dbReference>
<name>A0ABQ2WB79_9ACTN</name>
<dbReference type="SUPFAM" id="SSF48498">
    <property type="entry name" value="Tetracyclin repressor-like, C-terminal domain"/>
    <property type="match status" value="1"/>
</dbReference>
<dbReference type="PROSITE" id="PS50977">
    <property type="entry name" value="HTH_TETR_2"/>
    <property type="match status" value="1"/>
</dbReference>
<gene>
    <name evidence="8" type="ORF">GCM10015535_68840</name>
</gene>
<keyword evidence="1" id="KW-0678">Repressor</keyword>
<feature type="DNA-binding region" description="H-T-H motif" evidence="5">
    <location>
        <begin position="39"/>
        <end position="58"/>
    </location>
</feature>
<dbReference type="InterPro" id="IPR036271">
    <property type="entry name" value="Tet_transcr_reg_TetR-rel_C_sf"/>
</dbReference>
<feature type="region of interest" description="Disordered" evidence="6">
    <location>
        <begin position="223"/>
        <end position="263"/>
    </location>
</feature>
<dbReference type="PANTHER" id="PTHR30055:SF151">
    <property type="entry name" value="TRANSCRIPTIONAL REGULATORY PROTEIN"/>
    <property type="match status" value="1"/>
</dbReference>
<dbReference type="EMBL" id="BMTF01000050">
    <property type="protein sequence ID" value="GGV97444.1"/>
    <property type="molecule type" value="Genomic_DNA"/>
</dbReference>
<dbReference type="SUPFAM" id="SSF46689">
    <property type="entry name" value="Homeodomain-like"/>
    <property type="match status" value="1"/>
</dbReference>
<evidence type="ECO:0000259" key="7">
    <source>
        <dbReference type="PROSITE" id="PS50977"/>
    </source>
</evidence>
<keyword evidence="3 5" id="KW-0238">DNA-binding</keyword>
<sequence>MPERGKGRRGASARTPLSRERVIRTAVAVADEKGSAALTMRAIAEPLGVEAMSLYHHVAGREEILDGMVDAVFGEIDLPPRDTDWKSALRHRAVSARTVLRRHPWAIGLMDSRSQPGPATLRHHDALIGALRAGGFSVPMAAHAFSLIDSYLYGFVIQELSLPFSNSAQLDEVAGAILREMPADAYPHLTELATEYALKPGYDYADEFTFGLTLILDALHPDETADPDQMVPTRRPGRGAAVQGIGPATSSAQGRQAKHSAAD</sequence>
<keyword evidence="9" id="KW-1185">Reference proteome</keyword>